<keyword evidence="3" id="KW-1185">Reference proteome</keyword>
<name>A0AAW2FXW4_9HYME</name>
<evidence type="ECO:0000256" key="1">
    <source>
        <dbReference type="SAM" id="MobiDB-lite"/>
    </source>
</evidence>
<proteinExistence type="predicted"/>
<sequence>MTLEHKASRNGERHFYEFSTPPLFVIVRLFVARYSRGTNDRASVRLPFWQRKITVPRKSRHRTRYPANKRSRDSDEKEKQRKRENERESRFRALAKKALL</sequence>
<organism evidence="2 3">
    <name type="scientific">Cardiocondyla obscurior</name>
    <dbReference type="NCBI Taxonomy" id="286306"/>
    <lineage>
        <taxon>Eukaryota</taxon>
        <taxon>Metazoa</taxon>
        <taxon>Ecdysozoa</taxon>
        <taxon>Arthropoda</taxon>
        <taxon>Hexapoda</taxon>
        <taxon>Insecta</taxon>
        <taxon>Pterygota</taxon>
        <taxon>Neoptera</taxon>
        <taxon>Endopterygota</taxon>
        <taxon>Hymenoptera</taxon>
        <taxon>Apocrita</taxon>
        <taxon>Aculeata</taxon>
        <taxon>Formicoidea</taxon>
        <taxon>Formicidae</taxon>
        <taxon>Myrmicinae</taxon>
        <taxon>Cardiocondyla</taxon>
    </lineage>
</organism>
<evidence type="ECO:0000313" key="3">
    <source>
        <dbReference type="Proteomes" id="UP001430953"/>
    </source>
</evidence>
<dbReference type="EMBL" id="JADYXP020000007">
    <property type="protein sequence ID" value="KAL0120055.1"/>
    <property type="molecule type" value="Genomic_DNA"/>
</dbReference>
<reference evidence="2 3" key="1">
    <citation type="submission" date="2023-03" db="EMBL/GenBank/DDBJ databases">
        <title>High recombination rates correlate with genetic variation in Cardiocondyla obscurior ants.</title>
        <authorList>
            <person name="Errbii M."/>
        </authorList>
    </citation>
    <scope>NUCLEOTIDE SEQUENCE [LARGE SCALE GENOMIC DNA]</scope>
    <source>
        <strain evidence="2">Alpha-2009</strain>
        <tissue evidence="2">Whole body</tissue>
    </source>
</reference>
<evidence type="ECO:0000313" key="2">
    <source>
        <dbReference type="EMBL" id="KAL0120055.1"/>
    </source>
</evidence>
<gene>
    <name evidence="2" type="ORF">PUN28_008027</name>
</gene>
<dbReference type="AlphaFoldDB" id="A0AAW2FXW4"/>
<feature type="compositionally biased region" description="Basic residues" evidence="1">
    <location>
        <begin position="57"/>
        <end position="69"/>
    </location>
</feature>
<feature type="compositionally biased region" description="Basic and acidic residues" evidence="1">
    <location>
        <begin position="70"/>
        <end position="91"/>
    </location>
</feature>
<feature type="region of interest" description="Disordered" evidence="1">
    <location>
        <begin position="57"/>
        <end position="100"/>
    </location>
</feature>
<accession>A0AAW2FXW4</accession>
<comment type="caution">
    <text evidence="2">The sequence shown here is derived from an EMBL/GenBank/DDBJ whole genome shotgun (WGS) entry which is preliminary data.</text>
</comment>
<protein>
    <submittedName>
        <fullName evidence="2">Uncharacterized protein</fullName>
    </submittedName>
</protein>
<dbReference type="Proteomes" id="UP001430953">
    <property type="component" value="Unassembled WGS sequence"/>
</dbReference>